<dbReference type="SUPFAM" id="SSF48403">
    <property type="entry name" value="Ankyrin repeat"/>
    <property type="match status" value="1"/>
</dbReference>
<evidence type="ECO:0000256" key="11">
    <source>
        <dbReference type="ARBA" id="ARBA00023136"/>
    </source>
</evidence>
<feature type="compositionally biased region" description="Low complexity" evidence="14">
    <location>
        <begin position="1017"/>
        <end position="1029"/>
    </location>
</feature>
<keyword evidence="9 15" id="KW-1133">Transmembrane helix</keyword>
<feature type="compositionally biased region" description="Basic and acidic residues" evidence="14">
    <location>
        <begin position="1003"/>
        <end position="1012"/>
    </location>
</feature>
<keyword evidence="2" id="KW-0813">Transport</keyword>
<evidence type="ECO:0000256" key="9">
    <source>
        <dbReference type="ARBA" id="ARBA00022989"/>
    </source>
</evidence>
<dbReference type="Proteomes" id="UP000046392">
    <property type="component" value="Unplaced"/>
</dbReference>
<feature type="region of interest" description="Disordered" evidence="14">
    <location>
        <begin position="1003"/>
        <end position="1048"/>
    </location>
</feature>
<feature type="repeat" description="ANK" evidence="13">
    <location>
        <begin position="228"/>
        <end position="260"/>
    </location>
</feature>
<dbReference type="PROSITE" id="PS50297">
    <property type="entry name" value="ANK_REP_REGION"/>
    <property type="match status" value="2"/>
</dbReference>
<evidence type="ECO:0000256" key="6">
    <source>
        <dbReference type="ARBA" id="ARBA00022692"/>
    </source>
</evidence>
<evidence type="ECO:0000256" key="10">
    <source>
        <dbReference type="ARBA" id="ARBA00023065"/>
    </source>
</evidence>
<dbReference type="PANTHER" id="PTHR10582">
    <property type="entry name" value="TRANSIENT RECEPTOR POTENTIAL ION CHANNEL PROTEIN"/>
    <property type="match status" value="1"/>
</dbReference>
<dbReference type="InterPro" id="IPR024862">
    <property type="entry name" value="TRPV"/>
</dbReference>
<dbReference type="WBParaSite" id="SPAL_0000402600.1">
    <property type="protein sequence ID" value="SPAL_0000402600.1"/>
    <property type="gene ID" value="SPAL_0000402600"/>
</dbReference>
<evidence type="ECO:0000313" key="17">
    <source>
        <dbReference type="Proteomes" id="UP000046392"/>
    </source>
</evidence>
<keyword evidence="7" id="KW-0677">Repeat</keyword>
<dbReference type="PROSITE" id="PS50088">
    <property type="entry name" value="ANK_REPEAT"/>
    <property type="match status" value="2"/>
</dbReference>
<evidence type="ECO:0000256" key="7">
    <source>
        <dbReference type="ARBA" id="ARBA00022737"/>
    </source>
</evidence>
<sequence>MLDKLKSKFLNVSGKKSIRGTFDPDEKWSNLYREREKNHLYKWVGVRSGGELIQSYEKEGEEGVLKFASEKIEPMLYEDGKKPQLIKYTDYCKWKKTANVQLGRTNNEGEDSFGYKFREHYSQWKLNKRGVDGETVLHLLLNREDLMCGEIARILITKYPGLSNDIYLGDEMFGQSALHLAIVHDDYDTVQLLLENDADVKARACGNFFMPEDSTFGKSIDYQGYAYYGEYPLAFAACFGNKDIYDLLIQYGADPNLQDMFGNTILHMCVINYSSSMYSYAVRHWEKPAHPHIVNNAGYTPLTLASKLGRRQIFEEMLELMKVEFWRFSDMTCSAYPLTALDTIKPDGSTNYDSALMTVINGDTAEHLEMIGSEVIQRLLADKWKAFASRKLFERLSLLIFHLICLCFVVYLRPTELERLYMKEPKWDDYIRSVFEVLVILSCLSFVFIQQLGEFRTQGFYGYFQNLKTAPAKIVFFMANICLLACVPFRILQYYQVEEGLLVFALPGSWIFLLFFARSAKLTGPFVQMIYSMIAGDMIRFAIISAIFLVSFSQVFFFVGKDMSAKQALLDNDPNKCNVTGYTIYTYSSFLETFITLFRASMGGYDYEEFDCANYEGLTKGLFVLYMFVMPIMMINILIAMMGNTYTTIITQAEKAWRQQYAQIVMVLERSMNKDKLAACQLEYSIKLNESGDTETRGLMVIKQTKKTRAKQRKHAIGNWKNIGRKVIETIHSIGTEYARAILHSHERIYIDSDIILTSSLVPHKHRTSTITQKGDEIATTPEKIPFIDDTPTQQDNATEPPVIPSVSMIAKEDFKQQSIDTEDEDMYNLISHIERRSALNHPNSISSLSLTDQEQMTRALDSNETIIVNSGRNSLEGNSKNTMIKLGNTMDINTKPVVSLAMLTNNAHYNSNQLHINDPSLQLHLNQKISIHSIPNMPNISPKRNTTIFSISPKQNINNLPTKTNIPNIPNIPNIQHVPLTNSKRNHNHDVAGTSKQLVKRTDIFRKKESPGRTVSSSLSSNDNFSTSKTREVSLDIEELDELSKMK</sequence>
<keyword evidence="17" id="KW-1185">Reference proteome</keyword>
<keyword evidence="4" id="KW-0109">Calcium transport</keyword>
<feature type="transmembrane region" description="Helical" evidence="15">
    <location>
        <begin position="474"/>
        <end position="495"/>
    </location>
</feature>
<organism evidence="17 18">
    <name type="scientific">Strongyloides papillosus</name>
    <name type="common">Intestinal threadworm</name>
    <dbReference type="NCBI Taxonomy" id="174720"/>
    <lineage>
        <taxon>Eukaryota</taxon>
        <taxon>Metazoa</taxon>
        <taxon>Ecdysozoa</taxon>
        <taxon>Nematoda</taxon>
        <taxon>Chromadorea</taxon>
        <taxon>Rhabditida</taxon>
        <taxon>Tylenchina</taxon>
        <taxon>Panagrolaimomorpha</taxon>
        <taxon>Strongyloidoidea</taxon>
        <taxon>Strongyloididae</taxon>
        <taxon>Strongyloides</taxon>
    </lineage>
</organism>
<evidence type="ECO:0000256" key="3">
    <source>
        <dbReference type="ARBA" id="ARBA00022475"/>
    </source>
</evidence>
<evidence type="ECO:0000256" key="13">
    <source>
        <dbReference type="PROSITE-ProRule" id="PRU00023"/>
    </source>
</evidence>
<feature type="transmembrane region" description="Helical" evidence="15">
    <location>
        <begin position="538"/>
        <end position="559"/>
    </location>
</feature>
<comment type="subcellular location">
    <subcellularLocation>
        <location evidence="1">Cell membrane</location>
        <topology evidence="1">Multi-pass membrane protein</topology>
    </subcellularLocation>
</comment>
<evidence type="ECO:0000256" key="15">
    <source>
        <dbReference type="SAM" id="Phobius"/>
    </source>
</evidence>
<evidence type="ECO:0000256" key="14">
    <source>
        <dbReference type="SAM" id="MobiDB-lite"/>
    </source>
</evidence>
<name>A0A0N5BDE0_STREA</name>
<keyword evidence="6 15" id="KW-0812">Transmembrane</keyword>
<reference evidence="18" key="1">
    <citation type="submission" date="2017-02" db="UniProtKB">
        <authorList>
            <consortium name="WormBaseParasite"/>
        </authorList>
    </citation>
    <scope>IDENTIFICATION</scope>
</reference>
<dbReference type="Pfam" id="PF12796">
    <property type="entry name" value="Ank_2"/>
    <property type="match status" value="2"/>
</dbReference>
<keyword evidence="11 15" id="KW-0472">Membrane</keyword>
<dbReference type="NCBIfam" id="TIGR00870">
    <property type="entry name" value="trp"/>
    <property type="match status" value="1"/>
</dbReference>
<feature type="transmembrane region" description="Helical" evidence="15">
    <location>
        <begin position="433"/>
        <end position="453"/>
    </location>
</feature>
<dbReference type="FunFam" id="1.25.40.20:FF:000185">
    <property type="entry name" value="OSMotic avoidance abnormal family member"/>
    <property type="match status" value="1"/>
</dbReference>
<dbReference type="InterPro" id="IPR005821">
    <property type="entry name" value="Ion_trans_dom"/>
</dbReference>
<evidence type="ECO:0000256" key="5">
    <source>
        <dbReference type="ARBA" id="ARBA00022673"/>
    </source>
</evidence>
<feature type="domain" description="Ion transport" evidence="16">
    <location>
        <begin position="397"/>
        <end position="650"/>
    </location>
</feature>
<keyword evidence="3" id="KW-1003">Cell membrane</keyword>
<evidence type="ECO:0000313" key="18">
    <source>
        <dbReference type="WBParaSite" id="SPAL_0000402600.1"/>
    </source>
</evidence>
<evidence type="ECO:0000256" key="1">
    <source>
        <dbReference type="ARBA" id="ARBA00004651"/>
    </source>
</evidence>
<dbReference type="AlphaFoldDB" id="A0A0N5BDE0"/>
<feature type="transmembrane region" description="Helical" evidence="15">
    <location>
        <begin position="501"/>
        <end position="517"/>
    </location>
</feature>
<evidence type="ECO:0000256" key="4">
    <source>
        <dbReference type="ARBA" id="ARBA00022568"/>
    </source>
</evidence>
<feature type="transmembrane region" description="Helical" evidence="15">
    <location>
        <begin position="621"/>
        <end position="642"/>
    </location>
</feature>
<dbReference type="GO" id="GO:0005886">
    <property type="term" value="C:plasma membrane"/>
    <property type="evidence" value="ECO:0007669"/>
    <property type="project" value="UniProtKB-SubCell"/>
</dbReference>
<keyword evidence="5" id="KW-0107">Calcium channel</keyword>
<dbReference type="InterPro" id="IPR036770">
    <property type="entry name" value="Ankyrin_rpt-contain_sf"/>
</dbReference>
<keyword evidence="8" id="KW-0106">Calcium</keyword>
<feature type="repeat" description="ANK" evidence="13">
    <location>
        <begin position="173"/>
        <end position="205"/>
    </location>
</feature>
<evidence type="ECO:0000256" key="12">
    <source>
        <dbReference type="ARBA" id="ARBA00023303"/>
    </source>
</evidence>
<dbReference type="InterPro" id="IPR002110">
    <property type="entry name" value="Ankyrin_rpt"/>
</dbReference>
<evidence type="ECO:0000256" key="8">
    <source>
        <dbReference type="ARBA" id="ARBA00022837"/>
    </source>
</evidence>
<dbReference type="STRING" id="174720.A0A0N5BDE0"/>
<dbReference type="GO" id="GO:0005262">
    <property type="term" value="F:calcium channel activity"/>
    <property type="evidence" value="ECO:0007669"/>
    <property type="project" value="UniProtKB-KW"/>
</dbReference>
<evidence type="ECO:0000256" key="2">
    <source>
        <dbReference type="ARBA" id="ARBA00022448"/>
    </source>
</evidence>
<dbReference type="PANTHER" id="PTHR10582:SF2">
    <property type="entry name" value="INACTIVE"/>
    <property type="match status" value="1"/>
</dbReference>
<proteinExistence type="predicted"/>
<keyword evidence="12" id="KW-0407">Ion channel</keyword>
<feature type="transmembrane region" description="Helical" evidence="15">
    <location>
        <begin position="392"/>
        <end position="413"/>
    </location>
</feature>
<dbReference type="Pfam" id="PF00520">
    <property type="entry name" value="Ion_trans"/>
    <property type="match status" value="1"/>
</dbReference>
<protein>
    <submittedName>
        <fullName evidence="18">ANK_REP_REGION domain-containing protein</fullName>
    </submittedName>
</protein>
<keyword evidence="13" id="KW-0040">ANK repeat</keyword>
<dbReference type="SMART" id="SM00248">
    <property type="entry name" value="ANK"/>
    <property type="match status" value="4"/>
</dbReference>
<accession>A0A0N5BDE0</accession>
<dbReference type="Gene3D" id="1.25.40.20">
    <property type="entry name" value="Ankyrin repeat-containing domain"/>
    <property type="match status" value="1"/>
</dbReference>
<keyword evidence="10" id="KW-0406">Ion transport</keyword>
<dbReference type="GO" id="GO:0098703">
    <property type="term" value="P:calcium ion import across plasma membrane"/>
    <property type="evidence" value="ECO:0007669"/>
    <property type="project" value="TreeGrafter"/>
</dbReference>
<evidence type="ECO:0000259" key="16">
    <source>
        <dbReference type="Pfam" id="PF00520"/>
    </source>
</evidence>